<evidence type="ECO:0000256" key="1">
    <source>
        <dbReference type="ARBA" id="ARBA00008638"/>
    </source>
</evidence>
<comment type="similarity">
    <text evidence="1">Belongs to the cyclin family. Cyclin C subfamily.</text>
</comment>
<dbReference type="InterPro" id="IPR031658">
    <property type="entry name" value="Cyclin_C_2"/>
</dbReference>
<dbReference type="KEGG" id="pgri:PgNI_06699"/>
<dbReference type="InterPro" id="IPR036915">
    <property type="entry name" value="Cyclin-like_sf"/>
</dbReference>
<feature type="region of interest" description="Disordered" evidence="3">
    <location>
        <begin position="343"/>
        <end position="401"/>
    </location>
</feature>
<dbReference type="AlphaFoldDB" id="A0A6P8B4X7"/>
<dbReference type="InterPro" id="IPR043198">
    <property type="entry name" value="Cyclin/Ssn8"/>
</dbReference>
<sequence>MATEDSRYRQSTQYRLWSFSPSQLAELRSKTNQLAATSISGRLSARNGGDGTSTPIPEFLTADEEQKLVTFYTTQLLRAAVFLELPTEERATAAVFFKRFYVTNSVMTYPPSTMIKTALFFGAKAEGFYMRVGKIAEKIKGTTVEEILAGEFLLCEGIRFAFDVRHPYRALEGAIMQLKALEDLDEKHIKAAHSRAREILKFSALVTDAYFHYTPSQIMLAALSLADRALAERLIDESFKVNGAHLPKKDLGAVGAPVPDNSGSKAARAKNREAERERIFGAEVRDKVMAVIQSCSDMMSHELPERDDGFWSNEAGELFKPLTKRLKKCRDPDRSDLVALQKARRERALNSADSDDERDPGKKNKKATIEGDGSVFGGPVGADARDPKRRKVSNDPFGPPL</sequence>
<accession>A0A6P8B4X7</accession>
<dbReference type="GO" id="GO:0006357">
    <property type="term" value="P:regulation of transcription by RNA polymerase II"/>
    <property type="evidence" value="ECO:0007669"/>
    <property type="project" value="InterPro"/>
</dbReference>
<evidence type="ECO:0000259" key="4">
    <source>
        <dbReference type="SMART" id="SM00385"/>
    </source>
</evidence>
<dbReference type="CDD" id="cd20525">
    <property type="entry name" value="CYCLIN_CCNH_rpt2"/>
    <property type="match status" value="1"/>
</dbReference>
<evidence type="ECO:0000256" key="3">
    <source>
        <dbReference type="SAM" id="MobiDB-lite"/>
    </source>
</evidence>
<proteinExistence type="inferred from homology"/>
<dbReference type="GeneID" id="41961629"/>
<dbReference type="CDD" id="cd20524">
    <property type="entry name" value="CYCLIN_CCNH_rpt1"/>
    <property type="match status" value="1"/>
</dbReference>
<reference evidence="5 6" key="1">
    <citation type="journal article" date="2019" name="Mol. Biol. Evol.">
        <title>Blast fungal genomes show frequent chromosomal changes, gene gains and losses, and effector gene turnover.</title>
        <authorList>
            <person name="Gomez Luciano L.B."/>
            <person name="Jason Tsai I."/>
            <person name="Chuma I."/>
            <person name="Tosa Y."/>
            <person name="Chen Y.H."/>
            <person name="Li J.Y."/>
            <person name="Li M.Y."/>
            <person name="Jade Lu M.Y."/>
            <person name="Nakayashiki H."/>
            <person name="Li W.H."/>
        </authorList>
    </citation>
    <scope>NUCLEOTIDE SEQUENCE [LARGE SCALE GENOMIC DNA]</scope>
    <source>
        <strain evidence="5 6">NI907</strain>
    </source>
</reference>
<evidence type="ECO:0000256" key="2">
    <source>
        <dbReference type="ARBA" id="ARBA00023127"/>
    </source>
</evidence>
<dbReference type="Proteomes" id="UP000515153">
    <property type="component" value="Chromosome I"/>
</dbReference>
<evidence type="ECO:0000313" key="6">
    <source>
        <dbReference type="RefSeq" id="XP_030982208.1"/>
    </source>
</evidence>
<dbReference type="SUPFAM" id="SSF47954">
    <property type="entry name" value="Cyclin-like"/>
    <property type="match status" value="2"/>
</dbReference>
<keyword evidence="2" id="KW-0195">Cyclin</keyword>
<reference evidence="6" key="3">
    <citation type="submission" date="2025-08" db="UniProtKB">
        <authorList>
            <consortium name="RefSeq"/>
        </authorList>
    </citation>
    <scope>IDENTIFICATION</scope>
    <source>
        <strain evidence="6">NI907</strain>
    </source>
</reference>
<evidence type="ECO:0000313" key="5">
    <source>
        <dbReference type="Proteomes" id="UP000515153"/>
    </source>
</evidence>
<dbReference type="InterPro" id="IPR013763">
    <property type="entry name" value="Cyclin-like_dom"/>
</dbReference>
<feature type="region of interest" description="Disordered" evidence="3">
    <location>
        <begin position="252"/>
        <end position="274"/>
    </location>
</feature>
<dbReference type="RefSeq" id="XP_030982208.1">
    <property type="nucleotide sequence ID" value="XM_031126720.1"/>
</dbReference>
<gene>
    <name evidence="6" type="ORF">PgNI_06699</name>
</gene>
<dbReference type="PANTHER" id="PTHR10026">
    <property type="entry name" value="CYCLIN"/>
    <property type="match status" value="1"/>
</dbReference>
<protein>
    <recommendedName>
        <fullName evidence="4">Cyclin-like domain-containing protein</fullName>
    </recommendedName>
</protein>
<dbReference type="GO" id="GO:0016538">
    <property type="term" value="F:cyclin-dependent protein serine/threonine kinase regulator activity"/>
    <property type="evidence" value="ECO:0007669"/>
    <property type="project" value="InterPro"/>
</dbReference>
<reference evidence="6" key="2">
    <citation type="submission" date="2019-10" db="EMBL/GenBank/DDBJ databases">
        <authorList>
            <consortium name="NCBI Genome Project"/>
        </authorList>
    </citation>
    <scope>NUCLEOTIDE SEQUENCE</scope>
    <source>
        <strain evidence="6">NI907</strain>
    </source>
</reference>
<keyword evidence="5" id="KW-1185">Reference proteome</keyword>
<dbReference type="Pfam" id="PF16899">
    <property type="entry name" value="Cyclin_C_2"/>
    <property type="match status" value="1"/>
</dbReference>
<dbReference type="Gene3D" id="1.10.472.10">
    <property type="entry name" value="Cyclin-like"/>
    <property type="match status" value="2"/>
</dbReference>
<feature type="domain" description="Cyclin-like" evidence="4">
    <location>
        <begin position="74"/>
        <end position="156"/>
    </location>
</feature>
<dbReference type="SMART" id="SM00385">
    <property type="entry name" value="CYCLIN"/>
    <property type="match status" value="1"/>
</dbReference>
<organism evidence="5 6">
    <name type="scientific">Pyricularia grisea</name>
    <name type="common">Crabgrass-specific blast fungus</name>
    <name type="synonym">Magnaporthe grisea</name>
    <dbReference type="NCBI Taxonomy" id="148305"/>
    <lineage>
        <taxon>Eukaryota</taxon>
        <taxon>Fungi</taxon>
        <taxon>Dikarya</taxon>
        <taxon>Ascomycota</taxon>
        <taxon>Pezizomycotina</taxon>
        <taxon>Sordariomycetes</taxon>
        <taxon>Sordariomycetidae</taxon>
        <taxon>Magnaporthales</taxon>
        <taxon>Pyriculariaceae</taxon>
        <taxon>Pyricularia</taxon>
    </lineage>
</organism>
<name>A0A6P8B4X7_PYRGI</name>